<dbReference type="STRING" id="3750.A0A498I0W5"/>
<gene>
    <name evidence="1" type="ORF">DVH24_042679</name>
</gene>
<dbReference type="AlphaFoldDB" id="A0A498I0W5"/>
<sequence>MTSRVWTWYLGERLAQPQEHVVSAVAATSVSRCEGFSIEVEQKQAQVIEHFVKQASSLQGSSLVSLIVQLTPHSSLFAFSEILAVPNVLELQGTGWHNSDLMVELEYTNWCSGSRKREKGRE</sequence>
<reference evidence="1 2" key="1">
    <citation type="submission" date="2018-10" db="EMBL/GenBank/DDBJ databases">
        <title>A high-quality apple genome assembly.</title>
        <authorList>
            <person name="Hu J."/>
        </authorList>
    </citation>
    <scope>NUCLEOTIDE SEQUENCE [LARGE SCALE GENOMIC DNA]</scope>
    <source>
        <strain evidence="2">cv. HFTH1</strain>
        <tissue evidence="1">Young leaf</tissue>
    </source>
</reference>
<name>A0A498I0W5_MALDO</name>
<comment type="caution">
    <text evidence="1">The sequence shown here is derived from an EMBL/GenBank/DDBJ whole genome shotgun (WGS) entry which is preliminary data.</text>
</comment>
<keyword evidence="2" id="KW-1185">Reference proteome</keyword>
<organism evidence="1 2">
    <name type="scientific">Malus domestica</name>
    <name type="common">Apple</name>
    <name type="synonym">Pyrus malus</name>
    <dbReference type="NCBI Taxonomy" id="3750"/>
    <lineage>
        <taxon>Eukaryota</taxon>
        <taxon>Viridiplantae</taxon>
        <taxon>Streptophyta</taxon>
        <taxon>Embryophyta</taxon>
        <taxon>Tracheophyta</taxon>
        <taxon>Spermatophyta</taxon>
        <taxon>Magnoliopsida</taxon>
        <taxon>eudicotyledons</taxon>
        <taxon>Gunneridae</taxon>
        <taxon>Pentapetalae</taxon>
        <taxon>rosids</taxon>
        <taxon>fabids</taxon>
        <taxon>Rosales</taxon>
        <taxon>Rosaceae</taxon>
        <taxon>Amygdaloideae</taxon>
        <taxon>Maleae</taxon>
        <taxon>Malus</taxon>
    </lineage>
</organism>
<dbReference type="Pfam" id="PF22061">
    <property type="entry name" value="CSN7_HB_subdom"/>
    <property type="match status" value="1"/>
</dbReference>
<protein>
    <submittedName>
        <fullName evidence="1">Uncharacterized protein</fullName>
    </submittedName>
</protein>
<dbReference type="EMBL" id="RDQH01000341">
    <property type="protein sequence ID" value="RXH75892.1"/>
    <property type="molecule type" value="Genomic_DNA"/>
</dbReference>
<accession>A0A498I0W5</accession>
<evidence type="ECO:0000313" key="1">
    <source>
        <dbReference type="EMBL" id="RXH75892.1"/>
    </source>
</evidence>
<dbReference type="Proteomes" id="UP000290289">
    <property type="component" value="Chromosome 15"/>
</dbReference>
<evidence type="ECO:0000313" key="2">
    <source>
        <dbReference type="Proteomes" id="UP000290289"/>
    </source>
</evidence>
<proteinExistence type="predicted"/>